<evidence type="ECO:0000256" key="1">
    <source>
        <dbReference type="ARBA" id="ARBA00004241"/>
    </source>
</evidence>
<keyword evidence="3" id="KW-0472">Membrane</keyword>
<keyword evidence="3" id="KW-1133">Transmembrane helix</keyword>
<dbReference type="EMBL" id="JBHSAP010000009">
    <property type="protein sequence ID" value="MFC4076623.1"/>
    <property type="molecule type" value="Genomic_DNA"/>
</dbReference>
<feature type="transmembrane region" description="Helical" evidence="3">
    <location>
        <begin position="14"/>
        <end position="34"/>
    </location>
</feature>
<reference evidence="5" key="1">
    <citation type="journal article" date="2019" name="Int. J. Syst. Evol. Microbiol.">
        <title>The Global Catalogue of Microorganisms (GCM) 10K type strain sequencing project: providing services to taxonomists for standard genome sequencing and annotation.</title>
        <authorList>
            <consortium name="The Broad Institute Genomics Platform"/>
            <consortium name="The Broad Institute Genome Sequencing Center for Infectious Disease"/>
            <person name="Wu L."/>
            <person name="Ma J."/>
        </authorList>
    </citation>
    <scope>NUCLEOTIDE SEQUENCE [LARGE SCALE GENOMIC DNA]</scope>
    <source>
        <strain evidence="5">IBRC-M 10813</strain>
    </source>
</reference>
<evidence type="ECO:0000256" key="2">
    <source>
        <dbReference type="ARBA" id="ARBA00023287"/>
    </source>
</evidence>
<protein>
    <submittedName>
        <fullName evidence="4">Type II secretion system protein</fullName>
    </submittedName>
</protein>
<dbReference type="InterPro" id="IPR012902">
    <property type="entry name" value="N_methyl_site"/>
</dbReference>
<proteinExistence type="predicted"/>
<evidence type="ECO:0000256" key="3">
    <source>
        <dbReference type="SAM" id="Phobius"/>
    </source>
</evidence>
<evidence type="ECO:0000313" key="5">
    <source>
        <dbReference type="Proteomes" id="UP001595843"/>
    </source>
</evidence>
<dbReference type="RefSeq" id="WP_380703729.1">
    <property type="nucleotide sequence ID" value="NZ_JBHSAP010000009.1"/>
</dbReference>
<keyword evidence="2" id="KW-0178">Competence</keyword>
<gene>
    <name evidence="4" type="ORF">ACFOUO_07350</name>
</gene>
<comment type="caution">
    <text evidence="4">The sequence shown here is derived from an EMBL/GenBank/DDBJ whole genome shotgun (WGS) entry which is preliminary data.</text>
</comment>
<name>A0ABV8JDY6_9BACL</name>
<evidence type="ECO:0000313" key="4">
    <source>
        <dbReference type="EMBL" id="MFC4076623.1"/>
    </source>
</evidence>
<sequence length="121" mass="13782">MIWDQKGFTLAETVTAMLIVGILLSTALPVALEINGQLVSRGRQMEAMAILESRMEEVQRSSLEAPASGKRVQQSNGVRYRIKWRKSRIGPRLTGSEVEVRWKDREKRARKLSLKSVQYQP</sequence>
<dbReference type="Pfam" id="PF07963">
    <property type="entry name" value="N_methyl"/>
    <property type="match status" value="1"/>
</dbReference>
<accession>A0ABV8JDY6</accession>
<keyword evidence="3" id="KW-0812">Transmembrane</keyword>
<keyword evidence="5" id="KW-1185">Reference proteome</keyword>
<comment type="subcellular location">
    <subcellularLocation>
        <location evidence="1">Cell surface</location>
    </subcellularLocation>
</comment>
<dbReference type="Proteomes" id="UP001595843">
    <property type="component" value="Unassembled WGS sequence"/>
</dbReference>
<organism evidence="4 5">
    <name type="scientific">Salinithrix halophila</name>
    <dbReference type="NCBI Taxonomy" id="1485204"/>
    <lineage>
        <taxon>Bacteria</taxon>
        <taxon>Bacillati</taxon>
        <taxon>Bacillota</taxon>
        <taxon>Bacilli</taxon>
        <taxon>Bacillales</taxon>
        <taxon>Thermoactinomycetaceae</taxon>
        <taxon>Salinithrix</taxon>
    </lineage>
</organism>
<dbReference type="NCBIfam" id="TIGR02532">
    <property type="entry name" value="IV_pilin_GFxxxE"/>
    <property type="match status" value="1"/>
</dbReference>